<organism evidence="1">
    <name type="scientific">Klebsiella phage FKP3</name>
    <dbReference type="NCBI Taxonomy" id="3231233"/>
    <lineage>
        <taxon>Viruses</taxon>
        <taxon>Duplodnaviria</taxon>
        <taxon>Heunggongvirae</taxon>
        <taxon>Uroviricota</taxon>
        <taxon>Caudoviricetes</taxon>
        <taxon>Stephanstirmvirinae</taxon>
        <taxon>Justusliebigvirus</taxon>
    </lineage>
</organism>
<name>A0AAU8I024_9CAUD</name>
<dbReference type="EMBL" id="PP895363">
    <property type="protein sequence ID" value="XCI78017.1"/>
    <property type="molecule type" value="Genomic_DNA"/>
</dbReference>
<sequence>MYTLILIWSIAANSNGGTEHLTVPHLTYQECTQQIRNFEAGNDNLYLRYSQCINEGAQQ</sequence>
<accession>A0AAU8I024</accession>
<reference evidence="1" key="1">
    <citation type="submission" date="2024-06" db="EMBL/GenBank/DDBJ databases">
        <title>High activity and specificity of bacteriophage cocktails against carbapenem-resistant Klebsiella pneumoniae belonging to high-risk clones CG258 and ST307.</title>
        <authorList>
            <person name="Jimenez Quiceno J."/>
            <person name="Salazar Ospina L."/>
            <person name="Tellez Carrasquilla S."/>
        </authorList>
    </citation>
    <scope>NUCLEOTIDE SEQUENCE</scope>
</reference>
<proteinExistence type="predicted"/>
<evidence type="ECO:0000313" key="1">
    <source>
        <dbReference type="EMBL" id="XCI78017.1"/>
    </source>
</evidence>
<protein>
    <submittedName>
        <fullName evidence="1">Uncharacterized protein</fullName>
    </submittedName>
</protein>